<dbReference type="Proteomes" id="UP000317238">
    <property type="component" value="Unassembled WGS sequence"/>
</dbReference>
<accession>A0A5C5YFA9</accession>
<dbReference type="InterPro" id="IPR019963">
    <property type="entry name" value="FL_hydrolase_MqnB"/>
</dbReference>
<dbReference type="PANTHER" id="PTHR46832:SF2">
    <property type="entry name" value="FUTALOSINE HYDROLASE"/>
    <property type="match status" value="1"/>
</dbReference>
<keyword evidence="3" id="KW-0378">Hydrolase</keyword>
<dbReference type="AlphaFoldDB" id="A0A5C5YFA9"/>
<dbReference type="EC" id="3.2.2.26" evidence="1"/>
<reference evidence="3 4" key="1">
    <citation type="submission" date="2019-02" db="EMBL/GenBank/DDBJ databases">
        <title>Deep-cultivation of Planctomycetes and their phenomic and genomic characterization uncovers novel biology.</title>
        <authorList>
            <person name="Wiegand S."/>
            <person name="Jogler M."/>
            <person name="Boedeker C."/>
            <person name="Pinto D."/>
            <person name="Vollmers J."/>
            <person name="Rivas-Marin E."/>
            <person name="Kohn T."/>
            <person name="Peeters S.H."/>
            <person name="Heuer A."/>
            <person name="Rast P."/>
            <person name="Oberbeckmann S."/>
            <person name="Bunk B."/>
            <person name="Jeske O."/>
            <person name="Meyerdierks A."/>
            <person name="Storesund J.E."/>
            <person name="Kallscheuer N."/>
            <person name="Luecker S."/>
            <person name="Lage O.M."/>
            <person name="Pohl T."/>
            <person name="Merkel B.J."/>
            <person name="Hornburger P."/>
            <person name="Mueller R.-W."/>
            <person name="Bruemmer F."/>
            <person name="Labrenz M."/>
            <person name="Spormann A.M."/>
            <person name="Op Den Camp H."/>
            <person name="Overmann J."/>
            <person name="Amann R."/>
            <person name="Jetten M.S.M."/>
            <person name="Mascher T."/>
            <person name="Medema M.H."/>
            <person name="Devos D.P."/>
            <person name="Kaster A.-K."/>
            <person name="Ovreas L."/>
            <person name="Rohde M."/>
            <person name="Galperin M.Y."/>
            <person name="Jogler C."/>
        </authorList>
    </citation>
    <scope>NUCLEOTIDE SEQUENCE [LARGE SCALE GENOMIC DNA]</scope>
    <source>
        <strain evidence="3 4">Pan14r</strain>
    </source>
</reference>
<dbReference type="Gene3D" id="3.40.50.1580">
    <property type="entry name" value="Nucleoside phosphorylase domain"/>
    <property type="match status" value="1"/>
</dbReference>
<dbReference type="OrthoDB" id="9788270at2"/>
<dbReference type="SUPFAM" id="SSF53167">
    <property type="entry name" value="Purine and uridine phosphorylases"/>
    <property type="match status" value="1"/>
</dbReference>
<dbReference type="PANTHER" id="PTHR46832">
    <property type="entry name" value="5'-METHYLTHIOADENOSINE/S-ADENOSYLHOMOCYSTEINE NUCLEOSIDASE"/>
    <property type="match status" value="1"/>
</dbReference>
<keyword evidence="3" id="KW-0326">Glycosidase</keyword>
<dbReference type="GO" id="GO:0019284">
    <property type="term" value="P:L-methionine salvage from S-adenosylmethionine"/>
    <property type="evidence" value="ECO:0007669"/>
    <property type="project" value="TreeGrafter"/>
</dbReference>
<dbReference type="GO" id="GO:0008782">
    <property type="term" value="F:adenosylhomocysteine nucleosidase activity"/>
    <property type="evidence" value="ECO:0007669"/>
    <property type="project" value="TreeGrafter"/>
</dbReference>
<dbReference type="InterPro" id="IPR035994">
    <property type="entry name" value="Nucleoside_phosphorylase_sf"/>
</dbReference>
<organism evidence="3 4">
    <name type="scientific">Crateriforma conspicua</name>
    <dbReference type="NCBI Taxonomy" id="2527996"/>
    <lineage>
        <taxon>Bacteria</taxon>
        <taxon>Pseudomonadati</taxon>
        <taxon>Planctomycetota</taxon>
        <taxon>Planctomycetia</taxon>
        <taxon>Planctomycetales</taxon>
        <taxon>Planctomycetaceae</taxon>
        <taxon>Crateriforma</taxon>
    </lineage>
</organism>
<gene>
    <name evidence="3" type="primary">mqnB</name>
    <name evidence="3" type="ORF">Pan14r_42690</name>
</gene>
<dbReference type="GO" id="GO:0005829">
    <property type="term" value="C:cytosol"/>
    <property type="evidence" value="ECO:0007669"/>
    <property type="project" value="TreeGrafter"/>
</dbReference>
<feature type="domain" description="Nucleoside phosphorylase" evidence="2">
    <location>
        <begin position="25"/>
        <end position="225"/>
    </location>
</feature>
<protein>
    <recommendedName>
        <fullName evidence="1">Futalosine hydrolase</fullName>
        <ecNumber evidence="1">3.2.2.26</ecNumber>
    </recommendedName>
</protein>
<sequence length="232" mass="24762">MSILVLVPTSAEYRMVDWPAIRHSAGRDFTTAICGFGLAAAGIGAMRLLAEQTPDHVFLVGLAGGFITETDANYPAIKVGDAVVFRRVTCHGIGAGIDMAAAPDQFWSADQMGWPHLEMDGSAVTDRLDLVVPDADARTMGEKKTLLSVTAASSSPDHARWRRNTYPDAVAEDMEGFAVAVACRVSQVPLTIVRGISNPVGNRDIRTWQTGPAMQVAARRVAELIAGIESNV</sequence>
<dbReference type="EMBL" id="SJPL01000001">
    <property type="protein sequence ID" value="TWT71952.1"/>
    <property type="molecule type" value="Genomic_DNA"/>
</dbReference>
<proteinExistence type="predicted"/>
<dbReference type="InterPro" id="IPR000845">
    <property type="entry name" value="Nucleoside_phosphorylase_d"/>
</dbReference>
<dbReference type="Pfam" id="PF01048">
    <property type="entry name" value="PNP_UDP_1"/>
    <property type="match status" value="1"/>
</dbReference>
<evidence type="ECO:0000313" key="4">
    <source>
        <dbReference type="Proteomes" id="UP000317238"/>
    </source>
</evidence>
<dbReference type="GO" id="GO:0008930">
    <property type="term" value="F:methylthioadenosine nucleosidase activity"/>
    <property type="evidence" value="ECO:0007669"/>
    <property type="project" value="TreeGrafter"/>
</dbReference>
<dbReference type="GO" id="GO:0009116">
    <property type="term" value="P:nucleoside metabolic process"/>
    <property type="evidence" value="ECO:0007669"/>
    <property type="project" value="InterPro"/>
</dbReference>
<dbReference type="NCBIfam" id="TIGR03664">
    <property type="entry name" value="fut_nucase"/>
    <property type="match status" value="1"/>
</dbReference>
<name>A0A5C5YFA9_9PLAN</name>
<keyword evidence="4" id="KW-1185">Reference proteome</keyword>
<dbReference type="GO" id="GO:0009234">
    <property type="term" value="P:menaquinone biosynthetic process"/>
    <property type="evidence" value="ECO:0007669"/>
    <property type="project" value="UniProtKB-UniRule"/>
</dbReference>
<evidence type="ECO:0000256" key="1">
    <source>
        <dbReference type="NCBIfam" id="TIGR03664"/>
    </source>
</evidence>
<evidence type="ECO:0000259" key="2">
    <source>
        <dbReference type="Pfam" id="PF01048"/>
    </source>
</evidence>
<dbReference type="RefSeq" id="WP_145294047.1">
    <property type="nucleotide sequence ID" value="NZ_CP036319.1"/>
</dbReference>
<comment type="caution">
    <text evidence="3">The sequence shown here is derived from an EMBL/GenBank/DDBJ whole genome shotgun (WGS) entry which is preliminary data.</text>
</comment>
<evidence type="ECO:0000313" key="3">
    <source>
        <dbReference type="EMBL" id="TWT71952.1"/>
    </source>
</evidence>